<dbReference type="CDD" id="cd06170">
    <property type="entry name" value="LuxR_C_like"/>
    <property type="match status" value="1"/>
</dbReference>
<dbReference type="PROSITE" id="PS00622">
    <property type="entry name" value="HTH_LUXR_1"/>
    <property type="match status" value="1"/>
</dbReference>
<gene>
    <name evidence="2" type="ORF">Z051_03415</name>
</gene>
<comment type="caution">
    <text evidence="2">The sequence shown here is derived from an EMBL/GenBank/DDBJ whole genome shotgun (WGS) entry which is preliminary data.</text>
</comment>
<dbReference type="SMART" id="SM00421">
    <property type="entry name" value="HTH_LUXR"/>
    <property type="match status" value="1"/>
</dbReference>
<dbReference type="Gene3D" id="3.40.50.300">
    <property type="entry name" value="P-loop containing nucleotide triphosphate hydrolases"/>
    <property type="match status" value="1"/>
</dbReference>
<dbReference type="PRINTS" id="PR00038">
    <property type="entry name" value="HTHLUXR"/>
</dbReference>
<dbReference type="InterPro" id="IPR011990">
    <property type="entry name" value="TPR-like_helical_dom_sf"/>
</dbReference>
<feature type="domain" description="HTH luxR-type" evidence="1">
    <location>
        <begin position="690"/>
        <end position="755"/>
    </location>
</feature>
<sequence length="757" mass="81896">MRKARELLKHSRLVSLTGVGGVGKTRLARAVAFDMARSFKDGVWLIDLTTYTDAALIERSLRDLLPGPETAPTLSSQVSGLSILVVLDNCEHVADAVGSLLAGWLPQCPATRVLTTTRTTLRVRGEQVFEVPPLSLPAENAPSLESSAVELFRERVTALKVYTSIDWASAAVVELCRKLEGLPLAIELAALRTTVLSVEEIVEGLDSRFDLLAGGHADLPAHHRSLRALLHWSWELCSADEKRLWARFSSFGGSATLRDLATVCGLDPREAVDLVDSLVRNSVLQRHDAAGFPRFRMLDTIREFGMLMLTSMSEDVTTVGANTLVALRARHSAHYLHLVADASARWFGPEQRTITTMVAVEMENIRRALETAIADVSSYDSAATAVADLWFYWIGSGLLDEGRFWADRVVERFEEIGRSAPHRLLWLRGWIHLVTGDVAAAQRDLIASLTAATLRLDFRNAAYARAFLGALHGFVGDRRLFESEYRVAVATARALGDDFGAAMFLVHQAEICSLTGQVEEAERLCIESAALCEAHGDAWCTGYMLWVKSLCSYVRGDHCQAAEFAREAAALLVAVNDHLGAVLASEVAAWVFGADDPVRAMTVLTATGHFWQISGKTLLGFKQLMGQRDTSLAAISSALRTSEVARATAAGRAIGEGGARSVVEAAFGAGIQAADPAPDLEVFPDGAASTQDVLGALSVREKEIAVLVGQGLTNQQIADSLIIGRRTVDTHVSNILAKCGLRRRAEIAALVARRSVA</sequence>
<dbReference type="SUPFAM" id="SSF46894">
    <property type="entry name" value="C-terminal effector domain of the bipartite response regulators"/>
    <property type="match status" value="1"/>
</dbReference>
<dbReference type="SUPFAM" id="SSF52540">
    <property type="entry name" value="P-loop containing nucleoside triphosphate hydrolases"/>
    <property type="match status" value="1"/>
</dbReference>
<organism evidence="2 3">
    <name type="scientific">Rhodococcus rhodochrous KG-21</name>
    <dbReference type="NCBI Taxonomy" id="1441923"/>
    <lineage>
        <taxon>Bacteria</taxon>
        <taxon>Bacillati</taxon>
        <taxon>Actinomycetota</taxon>
        <taxon>Actinomycetes</taxon>
        <taxon>Mycobacteriales</taxon>
        <taxon>Nocardiaceae</taxon>
        <taxon>Rhodococcus</taxon>
    </lineage>
</organism>
<dbReference type="SUPFAM" id="SSF48452">
    <property type="entry name" value="TPR-like"/>
    <property type="match status" value="1"/>
</dbReference>
<dbReference type="PRINTS" id="PR00364">
    <property type="entry name" value="DISEASERSIST"/>
</dbReference>
<name>A0A0M8PJG6_RHORH</name>
<dbReference type="EMBL" id="AZYO01000004">
    <property type="protein sequence ID" value="KOS57546.1"/>
    <property type="molecule type" value="Genomic_DNA"/>
</dbReference>
<dbReference type="Proteomes" id="UP000037712">
    <property type="component" value="Unassembled WGS sequence"/>
</dbReference>
<protein>
    <recommendedName>
        <fullName evidence="1">HTH luxR-type domain-containing protein</fullName>
    </recommendedName>
</protein>
<accession>A0A0M8PJG6</accession>
<reference evidence="3" key="2">
    <citation type="submission" date="2015-01" db="EMBL/GenBank/DDBJ databases">
        <title>Draft genome sequence of potential hydrocarbon metabolising strain of Rhodococcus rhodochrous.</title>
        <authorList>
            <person name="Aggarwal R.K."/>
            <person name="Dawar C."/>
        </authorList>
    </citation>
    <scope>NUCLEOTIDE SEQUENCE [LARGE SCALE GENOMIC DNA]</scope>
    <source>
        <strain evidence="3">KG-21</strain>
    </source>
</reference>
<dbReference type="PANTHER" id="PTHR47691">
    <property type="entry name" value="REGULATOR-RELATED"/>
    <property type="match status" value="1"/>
</dbReference>
<dbReference type="Gene3D" id="1.10.10.10">
    <property type="entry name" value="Winged helix-like DNA-binding domain superfamily/Winged helix DNA-binding domain"/>
    <property type="match status" value="1"/>
</dbReference>
<evidence type="ECO:0000313" key="2">
    <source>
        <dbReference type="EMBL" id="KOS57546.1"/>
    </source>
</evidence>
<reference evidence="2 3" key="1">
    <citation type="journal article" date="2015" name="Genome Announc.">
        <title>Draft Genome Sequence of Rhodococcus rhodochrous Strain KG-21, a Soil Isolate from Oil Fields of Krishna-Godavari Basin, India.</title>
        <authorList>
            <person name="Dawar C."/>
            <person name="Aggarwal R.K."/>
        </authorList>
    </citation>
    <scope>NUCLEOTIDE SEQUENCE [LARGE SCALE GENOMIC DNA]</scope>
    <source>
        <strain evidence="2 3">KG-21</strain>
    </source>
</reference>
<proteinExistence type="predicted"/>
<dbReference type="InterPro" id="IPR000792">
    <property type="entry name" value="Tscrpt_reg_LuxR_C"/>
</dbReference>
<dbReference type="Gene3D" id="1.25.40.10">
    <property type="entry name" value="Tetratricopeptide repeat domain"/>
    <property type="match status" value="1"/>
</dbReference>
<dbReference type="InterPro" id="IPR016032">
    <property type="entry name" value="Sig_transdc_resp-reg_C-effctor"/>
</dbReference>
<dbReference type="GO" id="GO:0006355">
    <property type="term" value="P:regulation of DNA-templated transcription"/>
    <property type="evidence" value="ECO:0007669"/>
    <property type="project" value="InterPro"/>
</dbReference>
<dbReference type="PATRIC" id="fig|1441923.3.peg.739"/>
<dbReference type="PANTHER" id="PTHR47691:SF3">
    <property type="entry name" value="HTH-TYPE TRANSCRIPTIONAL REGULATOR RV0890C-RELATED"/>
    <property type="match status" value="1"/>
</dbReference>
<dbReference type="InterPro" id="IPR036388">
    <property type="entry name" value="WH-like_DNA-bd_sf"/>
</dbReference>
<dbReference type="PROSITE" id="PS50043">
    <property type="entry name" value="HTH_LUXR_2"/>
    <property type="match status" value="1"/>
</dbReference>
<evidence type="ECO:0000259" key="1">
    <source>
        <dbReference type="PROSITE" id="PS50043"/>
    </source>
</evidence>
<evidence type="ECO:0000313" key="3">
    <source>
        <dbReference type="Proteomes" id="UP000037712"/>
    </source>
</evidence>
<dbReference type="Pfam" id="PF00196">
    <property type="entry name" value="GerE"/>
    <property type="match status" value="1"/>
</dbReference>
<dbReference type="GO" id="GO:0003677">
    <property type="term" value="F:DNA binding"/>
    <property type="evidence" value="ECO:0007669"/>
    <property type="project" value="InterPro"/>
</dbReference>
<dbReference type="AlphaFoldDB" id="A0A0M8PJG6"/>
<dbReference type="InterPro" id="IPR027417">
    <property type="entry name" value="P-loop_NTPase"/>
</dbReference>